<gene>
    <name evidence="2" type="primary">LOC116293177</name>
</gene>
<keyword evidence="1" id="KW-1185">Reference proteome</keyword>
<dbReference type="KEGG" id="aten:116293177"/>
<dbReference type="OrthoDB" id="5982357at2759"/>
<evidence type="ECO:0000313" key="1">
    <source>
        <dbReference type="Proteomes" id="UP000515163"/>
    </source>
</evidence>
<accession>A0A6P8HUT4</accession>
<evidence type="ECO:0000313" key="2">
    <source>
        <dbReference type="RefSeq" id="XP_031556430.1"/>
    </source>
</evidence>
<proteinExistence type="predicted"/>
<reference evidence="2" key="1">
    <citation type="submission" date="2025-08" db="UniProtKB">
        <authorList>
            <consortium name="RefSeq"/>
        </authorList>
    </citation>
    <scope>IDENTIFICATION</scope>
</reference>
<dbReference type="Proteomes" id="UP000515163">
    <property type="component" value="Unplaced"/>
</dbReference>
<dbReference type="Gene3D" id="2.60.220.30">
    <property type="match status" value="1"/>
</dbReference>
<sequence>MDLQADTRNFCRLVLLLLKVGKPKLRQFFINKWKAVKGHKRWTDCEKNGEDLLRLFTNPLAHELDAIKSGNTLEWSLSLVIKVLLHLEKPLFIRRGKIKALKYLGELREEVGRKLETEIGEAEFEIKWNDACNALSLFGARSSDFMETKRDMKQNWGQLYPLLRNVASHEKDILEILPTLHRCVVRCQSAEYTPLKVVRYQSAGYTPLKDEGVKYIIGRITPINLAAKPCSLHASSSSEEDIDIGEQSFVAESGSSHMPLHMPQSYSEGITVRPLKVPLPYKKNKNEYIFHVSDYDDLCGQSFDVSETGIFLELPPKRPFIPFTLKCIVPFEIAKSIPSPVGKNETLVSYIVKLESPTYTLKRIQQVIVTLVHSGADKTLGYENVMKVFDEDKMLWREERMRLLRTKQYKGTNSIQVLVNIPTILAVVTRLITDRFQVTPKGCVVRSSVCDDVTIEFPQGAVDKTVEGTMKLMLMPENIHDSKDACPILCTDGFSSTAFLKSVIVKMPLPNNTAEYSTKDIQLLRLDDYTWEYKEWKDVTDQVKIVKFKTHTEFHVNHFSCLWPWMSKTRIRFASTIFRYLRSPPRAVCFAAFKDTNEDASLSPKLTLVCVANHEQYETVSKMKGEGYFRLALATADRKMRPDDKAYLKVNGADMRIEFFFLRFLKDEVCRKELRLLDQAENHEELVLNFFPNPEEPFDVLLVSLQISKNLVFLRRGIERQRTPLAHQQEVEEQAQPLEGAVANLPSVSSEEEEEGIRDLVSRFSKASLATLGAAEVAEGLRQYLGLDRTLIADPPYEIIQKCQQFCRFLKDNRRKDIVEALRDELPSGMTGPLMDGKTFVKNLDHGTKLTLSRALSVTDQWQTFAEKIGITYTDIRFYSERVTNPVLKILDDNCAYMNIDTLYRLLVESEANAIADIL</sequence>
<protein>
    <submittedName>
        <fullName evidence="2">Uncharacterized protein LOC116293177</fullName>
    </submittedName>
</protein>
<dbReference type="InParanoid" id="A0A6P8HUT4"/>
<dbReference type="Gene3D" id="1.10.533.10">
    <property type="entry name" value="Death Domain, Fas"/>
    <property type="match status" value="1"/>
</dbReference>
<name>A0A6P8HUT4_ACTTE</name>
<dbReference type="GeneID" id="116293177"/>
<organism evidence="1 2">
    <name type="scientific">Actinia tenebrosa</name>
    <name type="common">Australian red waratah sea anemone</name>
    <dbReference type="NCBI Taxonomy" id="6105"/>
    <lineage>
        <taxon>Eukaryota</taxon>
        <taxon>Metazoa</taxon>
        <taxon>Cnidaria</taxon>
        <taxon>Anthozoa</taxon>
        <taxon>Hexacorallia</taxon>
        <taxon>Actiniaria</taxon>
        <taxon>Actiniidae</taxon>
        <taxon>Actinia</taxon>
    </lineage>
</organism>
<dbReference type="SUPFAM" id="SSF47986">
    <property type="entry name" value="DEATH domain"/>
    <property type="match status" value="1"/>
</dbReference>
<dbReference type="InterPro" id="IPR011029">
    <property type="entry name" value="DEATH-like_dom_sf"/>
</dbReference>
<dbReference type="RefSeq" id="XP_031556430.1">
    <property type="nucleotide sequence ID" value="XM_031700570.1"/>
</dbReference>
<dbReference type="AlphaFoldDB" id="A0A6P8HUT4"/>